<dbReference type="EMBL" id="FORI01000001">
    <property type="protein sequence ID" value="SFI40095.1"/>
    <property type="molecule type" value="Genomic_DNA"/>
</dbReference>
<dbReference type="OrthoDB" id="361312at2"/>
<protein>
    <submittedName>
        <fullName evidence="1">Uncharacterized protein</fullName>
    </submittedName>
</protein>
<name>A0A1I3HWK2_9SPIR</name>
<reference evidence="2" key="1">
    <citation type="submission" date="2016-10" db="EMBL/GenBank/DDBJ databases">
        <authorList>
            <person name="Varghese N."/>
            <person name="Submissions S."/>
        </authorList>
    </citation>
    <scope>NUCLEOTIDE SEQUENCE [LARGE SCALE GENOMIC DNA]</scope>
    <source>
        <strain evidence="2">XBD1002</strain>
    </source>
</reference>
<dbReference type="Proteomes" id="UP000182737">
    <property type="component" value="Unassembled WGS sequence"/>
</dbReference>
<dbReference type="RefSeq" id="WP_074929721.1">
    <property type="nucleotide sequence ID" value="NZ_FORI01000001.1"/>
</dbReference>
<organism evidence="1 2">
    <name type="scientific">Treponema bryantii</name>
    <dbReference type="NCBI Taxonomy" id="163"/>
    <lineage>
        <taxon>Bacteria</taxon>
        <taxon>Pseudomonadati</taxon>
        <taxon>Spirochaetota</taxon>
        <taxon>Spirochaetia</taxon>
        <taxon>Spirochaetales</taxon>
        <taxon>Treponemataceae</taxon>
        <taxon>Treponema</taxon>
    </lineage>
</organism>
<proteinExistence type="predicted"/>
<keyword evidence="2" id="KW-1185">Reference proteome</keyword>
<dbReference type="AlphaFoldDB" id="A0A1I3HWK2"/>
<gene>
    <name evidence="1" type="ORF">SAMN04487775_101133</name>
</gene>
<accession>A0A1I3HWK2</accession>
<evidence type="ECO:0000313" key="1">
    <source>
        <dbReference type="EMBL" id="SFI40095.1"/>
    </source>
</evidence>
<evidence type="ECO:0000313" key="2">
    <source>
        <dbReference type="Proteomes" id="UP000182737"/>
    </source>
</evidence>
<sequence>MKLEIKFKNGQTEIKEVSKIDLQNKNPCVNCRKDGGCYDHGCFMPEDWGDFLVSTDHSIRVQDIEMIRVIQL</sequence>